<evidence type="ECO:0000313" key="2">
    <source>
        <dbReference type="Proteomes" id="UP001341297"/>
    </source>
</evidence>
<reference evidence="1 2" key="1">
    <citation type="submission" date="2023-03" db="EMBL/GenBank/DDBJ databases">
        <title>Agriculturally important microbes genome sequencing.</title>
        <authorList>
            <person name="Dunlap C."/>
        </authorList>
    </citation>
    <scope>NUCLEOTIDE SEQUENCE [LARGE SCALE GENOMIC DNA]</scope>
    <source>
        <strain evidence="1 2">CBP-3203</strain>
    </source>
</reference>
<comment type="caution">
    <text evidence="1">The sequence shown here is derived from an EMBL/GenBank/DDBJ whole genome shotgun (WGS) entry which is preliminary data.</text>
</comment>
<protein>
    <recommendedName>
        <fullName evidence="3">Competence protein</fullName>
    </recommendedName>
</protein>
<dbReference type="EMBL" id="JARRTL010000034">
    <property type="protein sequence ID" value="MEC0487593.1"/>
    <property type="molecule type" value="Genomic_DNA"/>
</dbReference>
<sequence length="46" mass="5207">MGKRSKSKRFIQQGKDAIKQHAARFPYRSTLEEAEKRNGPTECGGL</sequence>
<evidence type="ECO:0008006" key="3">
    <source>
        <dbReference type="Google" id="ProtNLM"/>
    </source>
</evidence>
<gene>
    <name evidence="1" type="ORF">P8828_22875</name>
</gene>
<proteinExistence type="predicted"/>
<accession>A0ABU6HDD3</accession>
<name>A0ABU6HDD3_9BACI</name>
<evidence type="ECO:0000313" key="1">
    <source>
        <dbReference type="EMBL" id="MEC0487593.1"/>
    </source>
</evidence>
<dbReference type="RefSeq" id="WP_172796352.1">
    <property type="nucleotide sequence ID" value="NZ_CP023481.1"/>
</dbReference>
<keyword evidence="2" id="KW-1185">Reference proteome</keyword>
<organism evidence="1 2">
    <name type="scientific">Bacillus glycinifermentans</name>
    <dbReference type="NCBI Taxonomy" id="1664069"/>
    <lineage>
        <taxon>Bacteria</taxon>
        <taxon>Bacillati</taxon>
        <taxon>Bacillota</taxon>
        <taxon>Bacilli</taxon>
        <taxon>Bacillales</taxon>
        <taxon>Bacillaceae</taxon>
        <taxon>Bacillus</taxon>
    </lineage>
</organism>
<dbReference type="Proteomes" id="UP001341297">
    <property type="component" value="Unassembled WGS sequence"/>
</dbReference>